<feature type="domain" description="Homeobox" evidence="12">
    <location>
        <begin position="55"/>
        <end position="120"/>
    </location>
</feature>
<evidence type="ECO:0000256" key="6">
    <source>
        <dbReference type="ARBA" id="ARBA00023163"/>
    </source>
</evidence>
<dbReference type="GO" id="GO:0003677">
    <property type="term" value="F:DNA binding"/>
    <property type="evidence" value="ECO:0007669"/>
    <property type="project" value="UniProtKB-UniRule"/>
</dbReference>
<feature type="compositionally biased region" description="Pro residues" evidence="11">
    <location>
        <begin position="146"/>
        <end position="155"/>
    </location>
</feature>
<dbReference type="Gene3D" id="1.10.10.60">
    <property type="entry name" value="Homeodomain-like"/>
    <property type="match status" value="1"/>
</dbReference>
<dbReference type="PANTHER" id="PTHR47288:SF1">
    <property type="entry name" value="WUSCHEL-RELATED HOMEOBOX 9"/>
    <property type="match status" value="1"/>
</dbReference>
<dbReference type="CDD" id="cd00086">
    <property type="entry name" value="homeodomain"/>
    <property type="match status" value="1"/>
</dbReference>
<dbReference type="GO" id="GO:0050793">
    <property type="term" value="P:regulation of developmental process"/>
    <property type="evidence" value="ECO:0007669"/>
    <property type="project" value="InterPro"/>
</dbReference>
<evidence type="ECO:0000256" key="10">
    <source>
        <dbReference type="RuleBase" id="RU000682"/>
    </source>
</evidence>
<keyword evidence="2" id="KW-0217">Developmental protein</keyword>
<evidence type="ECO:0000256" key="11">
    <source>
        <dbReference type="SAM" id="MobiDB-lite"/>
    </source>
</evidence>
<organism evidence="13 14">
    <name type="scientific">Lolium multiflorum</name>
    <name type="common">Italian ryegrass</name>
    <name type="synonym">Lolium perenne subsp. multiflorum</name>
    <dbReference type="NCBI Taxonomy" id="4521"/>
    <lineage>
        <taxon>Eukaryota</taxon>
        <taxon>Viridiplantae</taxon>
        <taxon>Streptophyta</taxon>
        <taxon>Embryophyta</taxon>
        <taxon>Tracheophyta</taxon>
        <taxon>Spermatophyta</taxon>
        <taxon>Magnoliopsida</taxon>
        <taxon>Liliopsida</taxon>
        <taxon>Poales</taxon>
        <taxon>Poaceae</taxon>
        <taxon>BOP clade</taxon>
        <taxon>Pooideae</taxon>
        <taxon>Poodae</taxon>
        <taxon>Poeae</taxon>
        <taxon>Poeae Chloroplast Group 2 (Poeae type)</taxon>
        <taxon>Loliodinae</taxon>
        <taxon>Loliinae</taxon>
        <taxon>Lolium</taxon>
    </lineage>
</organism>
<reference evidence="13" key="1">
    <citation type="submission" date="2023-07" db="EMBL/GenBank/DDBJ databases">
        <title>A chromosome-level genome assembly of Lolium multiflorum.</title>
        <authorList>
            <person name="Chen Y."/>
            <person name="Copetti D."/>
            <person name="Kolliker R."/>
            <person name="Studer B."/>
        </authorList>
    </citation>
    <scope>NUCLEOTIDE SEQUENCE</scope>
    <source>
        <strain evidence="13">02402/16</strain>
        <tissue evidence="13">Leaf</tissue>
    </source>
</reference>
<evidence type="ECO:0000256" key="2">
    <source>
        <dbReference type="ARBA" id="ARBA00022473"/>
    </source>
</evidence>
<feature type="region of interest" description="Disordered" evidence="11">
    <location>
        <begin position="220"/>
        <end position="242"/>
    </location>
</feature>
<gene>
    <name evidence="13" type="ORF">QYE76_054464</name>
</gene>
<evidence type="ECO:0000256" key="1">
    <source>
        <dbReference type="ARBA" id="ARBA00004123"/>
    </source>
</evidence>
<keyword evidence="7 9" id="KW-0539">Nucleus</keyword>
<feature type="region of interest" description="Disordered" evidence="11">
    <location>
        <begin position="1"/>
        <end position="65"/>
    </location>
</feature>
<dbReference type="AlphaFoldDB" id="A0AAD8SYP2"/>
<evidence type="ECO:0000256" key="5">
    <source>
        <dbReference type="ARBA" id="ARBA00023155"/>
    </source>
</evidence>
<dbReference type="InterPro" id="IPR001356">
    <property type="entry name" value="HD"/>
</dbReference>
<dbReference type="InterPro" id="IPR009057">
    <property type="entry name" value="Homeodomain-like_sf"/>
</dbReference>
<comment type="subcellular location">
    <subcellularLocation>
        <location evidence="1 9 10">Nucleus</location>
    </subcellularLocation>
</comment>
<keyword evidence="6" id="KW-0804">Transcription</keyword>
<feature type="compositionally biased region" description="Low complexity" evidence="11">
    <location>
        <begin position="173"/>
        <end position="186"/>
    </location>
</feature>
<dbReference type="InterPro" id="IPR044557">
    <property type="entry name" value="WOX8/9-like"/>
</dbReference>
<feature type="DNA-binding region" description="Homeobox" evidence="9">
    <location>
        <begin position="57"/>
        <end position="121"/>
    </location>
</feature>
<dbReference type="GO" id="GO:1905393">
    <property type="term" value="P:plant organ formation"/>
    <property type="evidence" value="ECO:0007669"/>
    <property type="project" value="UniProtKB-ARBA"/>
</dbReference>
<dbReference type="PROSITE" id="PS50071">
    <property type="entry name" value="HOMEOBOX_2"/>
    <property type="match status" value="1"/>
</dbReference>
<dbReference type="Proteomes" id="UP001231189">
    <property type="component" value="Unassembled WGS sequence"/>
</dbReference>
<feature type="compositionally biased region" description="Polar residues" evidence="11">
    <location>
        <begin position="1"/>
        <end position="35"/>
    </location>
</feature>
<dbReference type="EMBL" id="JAUUTY010000003">
    <property type="protein sequence ID" value="KAK1666305.1"/>
    <property type="molecule type" value="Genomic_DNA"/>
</dbReference>
<keyword evidence="4 9" id="KW-0238">DNA-binding</keyword>
<protein>
    <recommendedName>
        <fullName evidence="12">Homeobox domain-containing protein</fullName>
    </recommendedName>
</protein>
<evidence type="ECO:0000256" key="3">
    <source>
        <dbReference type="ARBA" id="ARBA00023015"/>
    </source>
</evidence>
<dbReference type="Pfam" id="PF00046">
    <property type="entry name" value="Homeodomain"/>
    <property type="match status" value="1"/>
</dbReference>
<dbReference type="FunFam" id="1.10.10.60:FF:000118">
    <property type="entry name" value="WUSCHEL-related homeobox 11"/>
    <property type="match status" value="1"/>
</dbReference>
<name>A0AAD8SYP2_LOLMU</name>
<evidence type="ECO:0000256" key="8">
    <source>
        <dbReference type="ARBA" id="ARBA00024040"/>
    </source>
</evidence>
<comment type="similarity">
    <text evidence="8">Belongs to the WUS homeobox family.</text>
</comment>
<evidence type="ECO:0000259" key="12">
    <source>
        <dbReference type="PROSITE" id="PS50071"/>
    </source>
</evidence>
<dbReference type="GO" id="GO:0003700">
    <property type="term" value="F:DNA-binding transcription factor activity"/>
    <property type="evidence" value="ECO:0007669"/>
    <property type="project" value="InterPro"/>
</dbReference>
<dbReference type="PANTHER" id="PTHR47288">
    <property type="entry name" value="WUSCHEL-RELATED HOMEOBOX 9"/>
    <property type="match status" value="1"/>
</dbReference>
<dbReference type="SMART" id="SM00389">
    <property type="entry name" value="HOX"/>
    <property type="match status" value="1"/>
</dbReference>
<evidence type="ECO:0000256" key="9">
    <source>
        <dbReference type="PROSITE-ProRule" id="PRU00108"/>
    </source>
</evidence>
<evidence type="ECO:0000313" key="13">
    <source>
        <dbReference type="EMBL" id="KAK1666305.1"/>
    </source>
</evidence>
<accession>A0AAD8SYP2</accession>
<proteinExistence type="inferred from homology"/>
<keyword evidence="3" id="KW-0805">Transcription regulation</keyword>
<keyword evidence="14" id="KW-1185">Reference proteome</keyword>
<keyword evidence="5 9" id="KW-0371">Homeobox</keyword>
<sequence>MAAPNSRQQWTSMFRSKHGSQMWQSQADMSGSPPSLVSGHSFKSSFSAGPDLGRSTETKPRWNPRPEQIRILEALFNAGMVNPPRDEIPRIRMRLQEYGQVGDANVFYWFQNRKSRSKNKLRNAAAARPAPARSCAPARHNQAAPPYMPPTPPKQFQPQQQKQLLFSPVAPTSSSSSSSDRSSGSSKPVKPAATQAMDLLSPIAASCHQQMRHQLGLDQGQPAVSAPLPAPAPTVNEPTPAAEGEPIFLQYPQQGNCLPAGDLAAILGAQYMPVPAVQQTLPASMLSGLYNELSPAPTNTSQRNSGWAGGLGQYWPSGADQQLGLGKPLNASLVANEEAHEDFTKLGLLQYGLAVTTAPATSSAAVWPLQASPDPTSVTVASAAAPAAGLTSLFAATDAVSYNHLQGPAGDVGFEGAAGAGAGTAGIAARGAAVVCFAGTSAACSVPAAHLDVKLYFGEAAVLFRLNGDRPEPLLVDETGHTVEPLQHGAVYYCVLI</sequence>
<feature type="compositionally biased region" description="Low complexity" evidence="11">
    <location>
        <begin position="124"/>
        <end position="145"/>
    </location>
</feature>
<dbReference type="GO" id="GO:0048731">
    <property type="term" value="P:system development"/>
    <property type="evidence" value="ECO:0007669"/>
    <property type="project" value="UniProtKB-ARBA"/>
</dbReference>
<feature type="region of interest" description="Disordered" evidence="11">
    <location>
        <begin position="119"/>
        <end position="192"/>
    </location>
</feature>
<comment type="caution">
    <text evidence="13">The sequence shown here is derived from an EMBL/GenBank/DDBJ whole genome shotgun (WGS) entry which is preliminary data.</text>
</comment>
<evidence type="ECO:0000256" key="7">
    <source>
        <dbReference type="ARBA" id="ARBA00023242"/>
    </source>
</evidence>
<evidence type="ECO:0000313" key="14">
    <source>
        <dbReference type="Proteomes" id="UP001231189"/>
    </source>
</evidence>
<dbReference type="GO" id="GO:0005634">
    <property type="term" value="C:nucleus"/>
    <property type="evidence" value="ECO:0007669"/>
    <property type="project" value="UniProtKB-SubCell"/>
</dbReference>
<evidence type="ECO:0000256" key="4">
    <source>
        <dbReference type="ARBA" id="ARBA00023125"/>
    </source>
</evidence>
<dbReference type="SUPFAM" id="SSF46689">
    <property type="entry name" value="Homeodomain-like"/>
    <property type="match status" value="1"/>
</dbReference>